<name>A0AAN8EQG7_9EURO</name>
<sequence>MESSTPYLKLLRPRLTHLIASSILILAILSLVTFHRPAQDYYSSLSPPHTTNINTNTTHPAKIGKVSMLVNSAATNPTYQRALKTHTRHASQHSYPTFLLHHDMNTGYWNKIYYLLQILLSELAKPESQRLTFLFWHDADTILLNPSFALESFLPPPHMDKIDLILSKDLNGLNNGLFLVRVSRDMAEYTGRVAAYHYFNPEVDLPWPEQVAMQLVLNQTDDYHDRVVYMPQHLFNAYTADVEPGHLLVHFAGVADRDEKMEGWMDRMEGGEWDVPVTGARMAEIDHLWDVVGSFRRVAGAFNGEFYVRYYNMSANMPGRCMGLLNG</sequence>
<proteinExistence type="inferred from homology"/>
<evidence type="ECO:0000256" key="4">
    <source>
        <dbReference type="SAM" id="Phobius"/>
    </source>
</evidence>
<dbReference type="Gene3D" id="3.90.550.10">
    <property type="entry name" value="Spore Coat Polysaccharide Biosynthesis Protein SpsA, Chain A"/>
    <property type="match status" value="1"/>
</dbReference>
<feature type="transmembrane region" description="Helical" evidence="4">
    <location>
        <begin position="15"/>
        <end position="34"/>
    </location>
</feature>
<keyword evidence="2" id="KW-0328">Glycosyltransferase</keyword>
<evidence type="ECO:0000256" key="2">
    <source>
        <dbReference type="ARBA" id="ARBA00022676"/>
    </source>
</evidence>
<protein>
    <recommendedName>
        <fullName evidence="7">Galactosyl transferase GMA12/MNN10 family protein</fullName>
    </recommendedName>
</protein>
<dbReference type="GO" id="GO:0016757">
    <property type="term" value="F:glycosyltransferase activity"/>
    <property type="evidence" value="ECO:0007669"/>
    <property type="project" value="UniProtKB-KW"/>
</dbReference>
<dbReference type="GO" id="GO:0006487">
    <property type="term" value="P:protein N-linked glycosylation"/>
    <property type="evidence" value="ECO:0007669"/>
    <property type="project" value="TreeGrafter"/>
</dbReference>
<dbReference type="GO" id="GO:0000139">
    <property type="term" value="C:Golgi membrane"/>
    <property type="evidence" value="ECO:0007669"/>
    <property type="project" value="TreeGrafter"/>
</dbReference>
<dbReference type="PANTHER" id="PTHR31306:SF8">
    <property type="entry name" value="GLYCOSYLTRANSFERASE FAMILY 34 PROTEIN"/>
    <property type="match status" value="1"/>
</dbReference>
<keyword evidence="4" id="KW-0472">Membrane</keyword>
<keyword evidence="6" id="KW-1185">Reference proteome</keyword>
<dbReference type="PANTHER" id="PTHR31306">
    <property type="entry name" value="ALPHA-1,6-MANNOSYLTRANSFERASE MNN11-RELATED"/>
    <property type="match status" value="1"/>
</dbReference>
<reference evidence="5 6" key="1">
    <citation type="submission" date="2022-12" db="EMBL/GenBank/DDBJ databases">
        <title>Genomic features and morphological characterization of a novel Knufia sp. strain isolated from spacecraft assembly facility.</title>
        <authorList>
            <person name="Teixeira M."/>
            <person name="Chander A.M."/>
            <person name="Stajich J.E."/>
            <person name="Venkateswaran K."/>
        </authorList>
    </citation>
    <scope>NUCLEOTIDE SEQUENCE [LARGE SCALE GENOMIC DNA]</scope>
    <source>
        <strain evidence="5 6">FJI-L2-BK-P2</strain>
    </source>
</reference>
<evidence type="ECO:0000256" key="3">
    <source>
        <dbReference type="ARBA" id="ARBA00022679"/>
    </source>
</evidence>
<dbReference type="AlphaFoldDB" id="A0AAN8EQG7"/>
<evidence type="ECO:0000256" key="1">
    <source>
        <dbReference type="ARBA" id="ARBA00005664"/>
    </source>
</evidence>
<dbReference type="InterPro" id="IPR008630">
    <property type="entry name" value="Glyco_trans_34"/>
</dbReference>
<evidence type="ECO:0000313" key="6">
    <source>
        <dbReference type="Proteomes" id="UP001316803"/>
    </source>
</evidence>
<dbReference type="InterPro" id="IPR029044">
    <property type="entry name" value="Nucleotide-diphossugar_trans"/>
</dbReference>
<comment type="caution">
    <text evidence="5">The sequence shown here is derived from an EMBL/GenBank/DDBJ whole genome shotgun (WGS) entry which is preliminary data.</text>
</comment>
<accession>A0AAN8EQG7</accession>
<comment type="similarity">
    <text evidence="1">Belongs to the glycosyltransferase 34 family.</text>
</comment>
<dbReference type="Proteomes" id="UP001316803">
    <property type="component" value="Unassembled WGS sequence"/>
</dbReference>
<keyword evidence="3" id="KW-0808">Transferase</keyword>
<dbReference type="EMBL" id="JAKLMC020000031">
    <property type="protein sequence ID" value="KAK5949933.1"/>
    <property type="molecule type" value="Genomic_DNA"/>
</dbReference>
<keyword evidence="4" id="KW-0812">Transmembrane</keyword>
<dbReference type="Pfam" id="PF05637">
    <property type="entry name" value="Glyco_transf_34"/>
    <property type="match status" value="1"/>
</dbReference>
<organism evidence="5 6">
    <name type="scientific">Knufia fluminis</name>
    <dbReference type="NCBI Taxonomy" id="191047"/>
    <lineage>
        <taxon>Eukaryota</taxon>
        <taxon>Fungi</taxon>
        <taxon>Dikarya</taxon>
        <taxon>Ascomycota</taxon>
        <taxon>Pezizomycotina</taxon>
        <taxon>Eurotiomycetes</taxon>
        <taxon>Chaetothyriomycetidae</taxon>
        <taxon>Chaetothyriales</taxon>
        <taxon>Trichomeriaceae</taxon>
        <taxon>Knufia</taxon>
    </lineage>
</organism>
<gene>
    <name evidence="5" type="ORF">OHC33_009118</name>
</gene>
<evidence type="ECO:0000313" key="5">
    <source>
        <dbReference type="EMBL" id="KAK5949933.1"/>
    </source>
</evidence>
<keyword evidence="4" id="KW-1133">Transmembrane helix</keyword>
<evidence type="ECO:0008006" key="7">
    <source>
        <dbReference type="Google" id="ProtNLM"/>
    </source>
</evidence>